<evidence type="ECO:0000313" key="6">
    <source>
        <dbReference type="EMBL" id="MQY28635.1"/>
    </source>
</evidence>
<dbReference type="InterPro" id="IPR051201">
    <property type="entry name" value="Chloro_Bact_Ser_Proteases"/>
</dbReference>
<evidence type="ECO:0000259" key="5">
    <source>
        <dbReference type="PROSITE" id="PS50106"/>
    </source>
</evidence>
<dbReference type="Gene3D" id="2.40.10.120">
    <property type="match status" value="1"/>
</dbReference>
<accession>A0A7K0DS92</accession>
<sequence length="391" mass="38268">MIVYPNSTSWPGQPARPYGPPPARPPRHGLSFTAVAAIVAVLAVVIGLVGTRLQAPHGGSPGGPVAQSPGSYGQPASSHLSPADLDDAASTVTPSIAIINTQLGLQNGQGAGTGIVLTSDGDVLTNNHVVEGATKVSVTDLGNGRTYTGTVLGYDRQEDVAVVHLSGASGLTTAPIGDSNLVAVGDNVVGVGNAGGTGSPTAAAGRVTALNRSITASDDASGSSEQLTGLIQIAANIQPGDSGGPLVNSAGQVIGMDTAASQGFRMGSGGGVGFAIPINKALTIARQIQAGQSSDLVHIGASAFLGVSVSDADNGGGALVRNLVGGGPAENAGLAAGDVITGVDGRAVGSATGLTNTMDLHHPGDTVSLNWVDQSGRTQSARVKLATGPVG</sequence>
<name>A0A7K0DS92_9NOCA</name>
<dbReference type="RefSeq" id="WP_227838093.1">
    <property type="nucleotide sequence ID" value="NZ_WEGI01000009.1"/>
</dbReference>
<gene>
    <name evidence="6" type="ORF">NRB56_42190</name>
</gene>
<feature type="compositionally biased region" description="Polar residues" evidence="3">
    <location>
        <begin position="1"/>
        <end position="10"/>
    </location>
</feature>
<dbReference type="SUPFAM" id="SSF50156">
    <property type="entry name" value="PDZ domain-like"/>
    <property type="match status" value="1"/>
</dbReference>
<comment type="caution">
    <text evidence="6">The sequence shown here is derived from an EMBL/GenBank/DDBJ whole genome shotgun (WGS) entry which is preliminary data.</text>
</comment>
<keyword evidence="4" id="KW-1133">Transmembrane helix</keyword>
<keyword evidence="7" id="KW-1185">Reference proteome</keyword>
<dbReference type="GO" id="GO:0006508">
    <property type="term" value="P:proteolysis"/>
    <property type="evidence" value="ECO:0007669"/>
    <property type="project" value="UniProtKB-KW"/>
</dbReference>
<reference evidence="6 7" key="1">
    <citation type="submission" date="2019-10" db="EMBL/GenBank/DDBJ databases">
        <title>Nocardia macrotermitis sp. nov. and Nocardia aurantia sp. nov., isolated from the gut of fungus growing-termite Macrotermes natalensis.</title>
        <authorList>
            <person name="Benndorf R."/>
            <person name="Schwitalla J."/>
            <person name="Martin K."/>
            <person name="De Beer W."/>
            <person name="Kaster A.-K."/>
            <person name="Vollmers J."/>
            <person name="Poulsen M."/>
            <person name="Beemelmanns C."/>
        </authorList>
    </citation>
    <scope>NUCLEOTIDE SEQUENCE [LARGE SCALE GENOMIC DNA]</scope>
    <source>
        <strain evidence="6 7">RB56</strain>
    </source>
</reference>
<evidence type="ECO:0000256" key="1">
    <source>
        <dbReference type="ARBA" id="ARBA00022670"/>
    </source>
</evidence>
<dbReference type="SMART" id="SM00228">
    <property type="entry name" value="PDZ"/>
    <property type="match status" value="1"/>
</dbReference>
<evidence type="ECO:0000256" key="3">
    <source>
        <dbReference type="SAM" id="MobiDB-lite"/>
    </source>
</evidence>
<keyword evidence="2" id="KW-0378">Hydrolase</keyword>
<dbReference type="Proteomes" id="UP000431401">
    <property type="component" value="Unassembled WGS sequence"/>
</dbReference>
<feature type="compositionally biased region" description="Polar residues" evidence="3">
    <location>
        <begin position="68"/>
        <end position="80"/>
    </location>
</feature>
<dbReference type="InterPro" id="IPR001478">
    <property type="entry name" value="PDZ"/>
</dbReference>
<evidence type="ECO:0000313" key="7">
    <source>
        <dbReference type="Proteomes" id="UP000431401"/>
    </source>
</evidence>
<dbReference type="Pfam" id="PF13365">
    <property type="entry name" value="Trypsin_2"/>
    <property type="match status" value="1"/>
</dbReference>
<dbReference type="PRINTS" id="PR00834">
    <property type="entry name" value="PROTEASES2C"/>
</dbReference>
<keyword evidence="4" id="KW-0812">Transmembrane</keyword>
<feature type="domain" description="PDZ" evidence="5">
    <location>
        <begin position="281"/>
        <end position="352"/>
    </location>
</feature>
<evidence type="ECO:0000256" key="2">
    <source>
        <dbReference type="ARBA" id="ARBA00022801"/>
    </source>
</evidence>
<dbReference type="InterPro" id="IPR036034">
    <property type="entry name" value="PDZ_sf"/>
</dbReference>
<dbReference type="InterPro" id="IPR001940">
    <property type="entry name" value="Peptidase_S1C"/>
</dbReference>
<dbReference type="SUPFAM" id="SSF50494">
    <property type="entry name" value="Trypsin-like serine proteases"/>
    <property type="match status" value="1"/>
</dbReference>
<dbReference type="PROSITE" id="PS50106">
    <property type="entry name" value="PDZ"/>
    <property type="match status" value="1"/>
</dbReference>
<dbReference type="EMBL" id="WEGI01000009">
    <property type="protein sequence ID" value="MQY28635.1"/>
    <property type="molecule type" value="Genomic_DNA"/>
</dbReference>
<dbReference type="PANTHER" id="PTHR43343">
    <property type="entry name" value="PEPTIDASE S12"/>
    <property type="match status" value="1"/>
</dbReference>
<dbReference type="InterPro" id="IPR009003">
    <property type="entry name" value="Peptidase_S1_PA"/>
</dbReference>
<dbReference type="Pfam" id="PF13180">
    <property type="entry name" value="PDZ_2"/>
    <property type="match status" value="1"/>
</dbReference>
<protein>
    <recommendedName>
        <fullName evidence="5">PDZ domain-containing protein</fullName>
    </recommendedName>
</protein>
<dbReference type="Gene3D" id="2.30.42.10">
    <property type="match status" value="1"/>
</dbReference>
<feature type="transmembrane region" description="Helical" evidence="4">
    <location>
        <begin position="30"/>
        <end position="50"/>
    </location>
</feature>
<keyword evidence="4" id="KW-0472">Membrane</keyword>
<evidence type="ECO:0000256" key="4">
    <source>
        <dbReference type="SAM" id="Phobius"/>
    </source>
</evidence>
<dbReference type="GO" id="GO:0004252">
    <property type="term" value="F:serine-type endopeptidase activity"/>
    <property type="evidence" value="ECO:0007669"/>
    <property type="project" value="InterPro"/>
</dbReference>
<dbReference type="PANTHER" id="PTHR43343:SF3">
    <property type="entry name" value="PROTEASE DO-LIKE 8, CHLOROPLASTIC"/>
    <property type="match status" value="1"/>
</dbReference>
<proteinExistence type="predicted"/>
<keyword evidence="1" id="KW-0645">Protease</keyword>
<organism evidence="6 7">
    <name type="scientific">Nocardia aurantia</name>
    <dbReference type="NCBI Taxonomy" id="2585199"/>
    <lineage>
        <taxon>Bacteria</taxon>
        <taxon>Bacillati</taxon>
        <taxon>Actinomycetota</taxon>
        <taxon>Actinomycetes</taxon>
        <taxon>Mycobacteriales</taxon>
        <taxon>Nocardiaceae</taxon>
        <taxon>Nocardia</taxon>
    </lineage>
</organism>
<dbReference type="AlphaFoldDB" id="A0A7K0DS92"/>
<feature type="region of interest" description="Disordered" evidence="3">
    <location>
        <begin position="1"/>
        <end position="24"/>
    </location>
</feature>
<feature type="region of interest" description="Disordered" evidence="3">
    <location>
        <begin position="56"/>
        <end position="87"/>
    </location>
</feature>